<dbReference type="NCBIfam" id="TIGR03467">
    <property type="entry name" value="HpnE"/>
    <property type="match status" value="1"/>
</dbReference>
<dbReference type="Proteomes" id="UP000032160">
    <property type="component" value="Chromosome I"/>
</dbReference>
<dbReference type="Gene3D" id="3.50.50.60">
    <property type="entry name" value="FAD/NAD(P)-binding domain"/>
    <property type="match status" value="1"/>
</dbReference>
<dbReference type="KEGG" id="pect:BN1012_Phect102"/>
<evidence type="ECO:0000259" key="1">
    <source>
        <dbReference type="Pfam" id="PF01593"/>
    </source>
</evidence>
<sequence>MPTVHIIGAGLAGLSAAVRLEGAGVPVQVYESAGHAGGRCRSYYDKTLDHVIDNGNHLVLSGNKSALAYLDAIGSSDAMSSPDKAAFPFIDAKTRERWTLKPNWGPIPWWVASANRRVPDTRLFNYFSGLKLPFAKPHQTVADLLPTRGTLFQRFWEPMVVAVLNTLPEKGSAKLLWPVMRETFLKGEQACRPLTAKKGLGSAFIDPAVRMLGRTNRPVQFNTRLRSFEHEDGRITSLSFGDKTVTVHPHDAVILAVPPQRAKAVVPGIEVPGEGETIINVHFKLKRPAPRPDGVGVIGLINAHAHWAFVRGHIVSLTVSAAGDLVDRPNDELLPLFWEETRFALGLIDRDYVAGKIIKEKRATFDQSPESVARRPGTKTAFENLLLAGDWVDTGLPATIEGAIRSGGMAADVALSRMDAD</sequence>
<dbReference type="GO" id="GO:0016491">
    <property type="term" value="F:oxidoreductase activity"/>
    <property type="evidence" value="ECO:0007669"/>
    <property type="project" value="InterPro"/>
</dbReference>
<dbReference type="SUPFAM" id="SSF51905">
    <property type="entry name" value="FAD/NAD(P)-binding domain"/>
    <property type="match status" value="1"/>
</dbReference>
<dbReference type="RefSeq" id="WP_043949309.1">
    <property type="nucleotide sequence ID" value="NZ_HG966617.1"/>
</dbReference>
<protein>
    <submittedName>
        <fullName evidence="2">Squalene-associated FAD-dependent desaturase,HpnE</fullName>
    </submittedName>
</protein>
<accession>X5MLE1</accession>
<dbReference type="OrthoDB" id="7849608at2"/>
<organism evidence="2 3">
    <name type="scientific">Candidatus Phaeomarinibacter ectocarpi</name>
    <dbReference type="NCBI Taxonomy" id="1458461"/>
    <lineage>
        <taxon>Bacteria</taxon>
        <taxon>Pseudomonadati</taxon>
        <taxon>Pseudomonadota</taxon>
        <taxon>Alphaproteobacteria</taxon>
        <taxon>Hyphomicrobiales</taxon>
        <taxon>Parvibaculaceae</taxon>
        <taxon>Candidatus Phaeomarinibacter</taxon>
    </lineage>
</organism>
<evidence type="ECO:0000313" key="3">
    <source>
        <dbReference type="Proteomes" id="UP000032160"/>
    </source>
</evidence>
<proteinExistence type="predicted"/>
<dbReference type="HOGENOM" id="CLU_022687_2_1_5"/>
<dbReference type="Pfam" id="PF01593">
    <property type="entry name" value="Amino_oxidase"/>
    <property type="match status" value="1"/>
</dbReference>
<dbReference type="EMBL" id="HG966617">
    <property type="protein sequence ID" value="CDO58316.1"/>
    <property type="molecule type" value="Genomic_DNA"/>
</dbReference>
<dbReference type="PANTHER" id="PTHR42923:SF47">
    <property type="entry name" value="BLR3003 PROTEIN"/>
    <property type="match status" value="1"/>
</dbReference>
<dbReference type="InterPro" id="IPR050464">
    <property type="entry name" value="Zeta_carotene_desat/Oxidored"/>
</dbReference>
<dbReference type="InterPro" id="IPR036188">
    <property type="entry name" value="FAD/NAD-bd_sf"/>
</dbReference>
<dbReference type="AlphaFoldDB" id="X5MLE1"/>
<dbReference type="InterPro" id="IPR017830">
    <property type="entry name" value="SQase_HpnE"/>
</dbReference>
<name>X5MLE1_9HYPH</name>
<feature type="domain" description="Amine oxidase" evidence="1">
    <location>
        <begin position="11"/>
        <end position="414"/>
    </location>
</feature>
<reference evidence="2 3" key="1">
    <citation type="journal article" date="2014" name="Front. Genet.">
        <title>Genome and metabolic network of "Candidatus Phaeomarinobacter ectocarpi" Ec32, a new candidate genus of Alphaproteobacteria frequently associated with brown algae.</title>
        <authorList>
            <person name="Dittami S.M."/>
            <person name="Barbeyron T."/>
            <person name="Boyen C."/>
            <person name="Cambefort J."/>
            <person name="Collet G."/>
            <person name="Delage L."/>
            <person name="Gobet A."/>
            <person name="Groisillier A."/>
            <person name="Leblanc C."/>
            <person name="Michel G."/>
            <person name="Scornet D."/>
            <person name="Siegel A."/>
            <person name="Tapia J.E."/>
            <person name="Tonon T."/>
        </authorList>
    </citation>
    <scope>NUCLEOTIDE SEQUENCE [LARGE SCALE GENOMIC DNA]</scope>
    <source>
        <strain evidence="2 3">Ec32</strain>
    </source>
</reference>
<dbReference type="InterPro" id="IPR002937">
    <property type="entry name" value="Amino_oxidase"/>
</dbReference>
<evidence type="ECO:0000313" key="2">
    <source>
        <dbReference type="EMBL" id="CDO58316.1"/>
    </source>
</evidence>
<dbReference type="STRING" id="1458461.BN1012_Phect102"/>
<dbReference type="PATRIC" id="fig|1458461.3.peg.102"/>
<keyword evidence="3" id="KW-1185">Reference proteome</keyword>
<gene>
    <name evidence="2" type="ORF">BN1012_Phect102</name>
</gene>
<dbReference type="PANTHER" id="PTHR42923">
    <property type="entry name" value="PROTOPORPHYRINOGEN OXIDASE"/>
    <property type="match status" value="1"/>
</dbReference>